<proteinExistence type="predicted"/>
<accession>A0A0L9UT48</accession>
<name>A0A0L9UT48_PHAAN</name>
<dbReference type="PANTHER" id="PTHR33095">
    <property type="entry name" value="OS07G0619500 PROTEIN"/>
    <property type="match status" value="1"/>
</dbReference>
<gene>
    <name evidence="1" type="ORF">LR48_Vigan06g106300</name>
</gene>
<reference evidence="2" key="1">
    <citation type="journal article" date="2015" name="Proc. Natl. Acad. Sci. U.S.A.">
        <title>Genome sequencing of adzuki bean (Vigna angularis) provides insight into high starch and low fat accumulation and domestication.</title>
        <authorList>
            <person name="Yang K."/>
            <person name="Tian Z."/>
            <person name="Chen C."/>
            <person name="Luo L."/>
            <person name="Zhao B."/>
            <person name="Wang Z."/>
            <person name="Yu L."/>
            <person name="Li Y."/>
            <person name="Sun Y."/>
            <person name="Li W."/>
            <person name="Chen Y."/>
            <person name="Li Y."/>
            <person name="Zhang Y."/>
            <person name="Ai D."/>
            <person name="Zhao J."/>
            <person name="Shang C."/>
            <person name="Ma Y."/>
            <person name="Wu B."/>
            <person name="Wang M."/>
            <person name="Gao L."/>
            <person name="Sun D."/>
            <person name="Zhang P."/>
            <person name="Guo F."/>
            <person name="Wang W."/>
            <person name="Li Y."/>
            <person name="Wang J."/>
            <person name="Varshney R.K."/>
            <person name="Wang J."/>
            <person name="Ling H.Q."/>
            <person name="Wan P."/>
        </authorList>
    </citation>
    <scope>NUCLEOTIDE SEQUENCE</scope>
    <source>
        <strain evidence="2">cv. Jingnong 6</strain>
    </source>
</reference>
<dbReference type="Gramene" id="KOM45757">
    <property type="protein sequence ID" value="KOM45757"/>
    <property type="gene ID" value="LR48_Vigan06g106300"/>
</dbReference>
<dbReference type="InterPro" id="IPR012442">
    <property type="entry name" value="DUF1645_plant"/>
</dbReference>
<evidence type="ECO:0000313" key="2">
    <source>
        <dbReference type="Proteomes" id="UP000053144"/>
    </source>
</evidence>
<evidence type="ECO:0000313" key="1">
    <source>
        <dbReference type="EMBL" id="KOM45757.1"/>
    </source>
</evidence>
<dbReference type="Pfam" id="PF07816">
    <property type="entry name" value="DUF1645"/>
    <property type="match status" value="1"/>
</dbReference>
<sequence>MQQPESASSDWSGRSWLYWRQNRRFRGGPPLAAGRREEHHRVFEKMMNSVSLNRNRLQPLVYRLQWCEGMGITLKLEACFDDAFFPIFNHKIPSTQGSSITGGRDSGAAVLRFPITGDDLHRSEHDLLQVPLSDSSSSSEADELEGVPAATYCMWTPNSPRKCKKSNSTGSSSKKWKLFYLLRQSNSEGKESYLFLTAEKKRMNERWSIEIAERPKGNGFAE</sequence>
<dbReference type="PANTHER" id="PTHR33095:SF23">
    <property type="entry name" value="DUF1645 FAMILY PROTEIN"/>
    <property type="match status" value="1"/>
</dbReference>
<dbReference type="Proteomes" id="UP000053144">
    <property type="component" value="Chromosome 6"/>
</dbReference>
<dbReference type="EMBL" id="CM003376">
    <property type="protein sequence ID" value="KOM45757.1"/>
    <property type="molecule type" value="Genomic_DNA"/>
</dbReference>
<protein>
    <submittedName>
        <fullName evidence="1">Uncharacterized protein</fullName>
    </submittedName>
</protein>
<dbReference type="AlphaFoldDB" id="A0A0L9UT48"/>
<dbReference type="STRING" id="3914.A0A0L9UT48"/>
<organism evidence="1 2">
    <name type="scientific">Phaseolus angularis</name>
    <name type="common">Azuki bean</name>
    <name type="synonym">Vigna angularis</name>
    <dbReference type="NCBI Taxonomy" id="3914"/>
    <lineage>
        <taxon>Eukaryota</taxon>
        <taxon>Viridiplantae</taxon>
        <taxon>Streptophyta</taxon>
        <taxon>Embryophyta</taxon>
        <taxon>Tracheophyta</taxon>
        <taxon>Spermatophyta</taxon>
        <taxon>Magnoliopsida</taxon>
        <taxon>eudicotyledons</taxon>
        <taxon>Gunneridae</taxon>
        <taxon>Pentapetalae</taxon>
        <taxon>rosids</taxon>
        <taxon>fabids</taxon>
        <taxon>Fabales</taxon>
        <taxon>Fabaceae</taxon>
        <taxon>Papilionoideae</taxon>
        <taxon>50 kb inversion clade</taxon>
        <taxon>NPAAA clade</taxon>
        <taxon>indigoferoid/millettioid clade</taxon>
        <taxon>Phaseoleae</taxon>
        <taxon>Vigna</taxon>
    </lineage>
</organism>